<evidence type="ECO:0000256" key="5">
    <source>
        <dbReference type="ARBA" id="ARBA00023180"/>
    </source>
</evidence>
<dbReference type="EMBL" id="CAJOBI010021219">
    <property type="protein sequence ID" value="CAF4217835.1"/>
    <property type="molecule type" value="Genomic_DNA"/>
</dbReference>
<keyword evidence="3" id="KW-0677">Repeat</keyword>
<gene>
    <name evidence="8" type="ORF">SMN809_LOCUS22592</name>
</gene>
<feature type="non-terminal residue" evidence="8">
    <location>
        <position position="1"/>
    </location>
</feature>
<dbReference type="PROSITE" id="PS01186">
    <property type="entry name" value="EGF_2"/>
    <property type="match status" value="1"/>
</dbReference>
<dbReference type="GO" id="GO:0005509">
    <property type="term" value="F:calcium ion binding"/>
    <property type="evidence" value="ECO:0007669"/>
    <property type="project" value="InterPro"/>
</dbReference>
<dbReference type="PROSITE" id="PS50026">
    <property type="entry name" value="EGF_3"/>
    <property type="match status" value="2"/>
</dbReference>
<evidence type="ECO:0000256" key="1">
    <source>
        <dbReference type="ARBA" id="ARBA00022536"/>
    </source>
</evidence>
<dbReference type="GO" id="GO:0005886">
    <property type="term" value="C:plasma membrane"/>
    <property type="evidence" value="ECO:0007669"/>
    <property type="project" value="UniProtKB-ARBA"/>
</dbReference>
<accession>A0A8S2SFA4</accession>
<dbReference type="InterPro" id="IPR001881">
    <property type="entry name" value="EGF-like_Ca-bd_dom"/>
</dbReference>
<dbReference type="InterPro" id="IPR000742">
    <property type="entry name" value="EGF"/>
</dbReference>
<evidence type="ECO:0000256" key="3">
    <source>
        <dbReference type="ARBA" id="ARBA00022737"/>
    </source>
</evidence>
<protein>
    <recommendedName>
        <fullName evidence="7">EGF-like domain-containing protein</fullName>
    </recommendedName>
</protein>
<comment type="caution">
    <text evidence="6">Lacks conserved residue(s) required for the propagation of feature annotation.</text>
</comment>
<evidence type="ECO:0000259" key="7">
    <source>
        <dbReference type="PROSITE" id="PS50026"/>
    </source>
</evidence>
<dbReference type="GO" id="GO:0048666">
    <property type="term" value="P:neuron development"/>
    <property type="evidence" value="ECO:0007669"/>
    <property type="project" value="UniProtKB-ARBA"/>
</dbReference>
<dbReference type="GO" id="GO:0042063">
    <property type="term" value="P:gliogenesis"/>
    <property type="evidence" value="ECO:0007669"/>
    <property type="project" value="UniProtKB-ARBA"/>
</dbReference>
<dbReference type="InterPro" id="IPR051022">
    <property type="entry name" value="Notch_Cell-Fate_Det"/>
</dbReference>
<comment type="caution">
    <text evidence="8">The sequence shown here is derived from an EMBL/GenBank/DDBJ whole genome shotgun (WGS) entry which is preliminary data.</text>
</comment>
<feature type="domain" description="EGF-like" evidence="7">
    <location>
        <begin position="14"/>
        <end position="51"/>
    </location>
</feature>
<organism evidence="8 9">
    <name type="scientific">Rotaria magnacalcarata</name>
    <dbReference type="NCBI Taxonomy" id="392030"/>
    <lineage>
        <taxon>Eukaryota</taxon>
        <taxon>Metazoa</taxon>
        <taxon>Spiralia</taxon>
        <taxon>Gnathifera</taxon>
        <taxon>Rotifera</taxon>
        <taxon>Eurotatoria</taxon>
        <taxon>Bdelloidea</taxon>
        <taxon>Philodinida</taxon>
        <taxon>Philodinidae</taxon>
        <taxon>Rotaria</taxon>
    </lineage>
</organism>
<dbReference type="FunFam" id="2.10.25.10:FF:000230">
    <property type="entry name" value="Delta-like protein"/>
    <property type="match status" value="1"/>
</dbReference>
<evidence type="ECO:0000313" key="9">
    <source>
        <dbReference type="Proteomes" id="UP000676336"/>
    </source>
</evidence>
<dbReference type="Pfam" id="PF00008">
    <property type="entry name" value="EGF"/>
    <property type="match status" value="1"/>
</dbReference>
<evidence type="ECO:0000256" key="4">
    <source>
        <dbReference type="ARBA" id="ARBA00023157"/>
    </source>
</evidence>
<feature type="domain" description="EGF-like" evidence="7">
    <location>
        <begin position="52"/>
        <end position="68"/>
    </location>
</feature>
<dbReference type="Proteomes" id="UP000676336">
    <property type="component" value="Unassembled WGS sequence"/>
</dbReference>
<keyword evidence="2" id="KW-0732">Signal</keyword>
<keyword evidence="4 6" id="KW-1015">Disulfide bond</keyword>
<dbReference type="SUPFAM" id="SSF57196">
    <property type="entry name" value="EGF/Laminin"/>
    <property type="match status" value="1"/>
</dbReference>
<evidence type="ECO:0000313" key="8">
    <source>
        <dbReference type="EMBL" id="CAF4217835.1"/>
    </source>
</evidence>
<keyword evidence="5" id="KW-0325">Glycoprotein</keyword>
<dbReference type="PRINTS" id="PR00010">
    <property type="entry name" value="EGFBLOOD"/>
</dbReference>
<feature type="disulfide bond" evidence="6">
    <location>
        <begin position="41"/>
        <end position="50"/>
    </location>
</feature>
<name>A0A8S2SFA4_9BILA</name>
<dbReference type="PANTHER" id="PTHR24049">
    <property type="entry name" value="CRUMBS FAMILY MEMBER"/>
    <property type="match status" value="1"/>
</dbReference>
<evidence type="ECO:0000256" key="2">
    <source>
        <dbReference type="ARBA" id="ARBA00022729"/>
    </source>
</evidence>
<proteinExistence type="predicted"/>
<reference evidence="8" key="1">
    <citation type="submission" date="2021-02" db="EMBL/GenBank/DDBJ databases">
        <authorList>
            <person name="Nowell W R."/>
        </authorList>
    </citation>
    <scope>NUCLEOTIDE SEQUENCE</scope>
</reference>
<dbReference type="CDD" id="cd00054">
    <property type="entry name" value="EGF_CA"/>
    <property type="match status" value="1"/>
</dbReference>
<dbReference type="SMART" id="SM00179">
    <property type="entry name" value="EGF_CA"/>
    <property type="match status" value="1"/>
</dbReference>
<evidence type="ECO:0000256" key="6">
    <source>
        <dbReference type="PROSITE-ProRule" id="PRU00076"/>
    </source>
</evidence>
<dbReference type="GO" id="GO:0000902">
    <property type="term" value="P:cell morphogenesis"/>
    <property type="evidence" value="ECO:0007669"/>
    <property type="project" value="UniProtKB-ARBA"/>
</dbReference>
<dbReference type="AlphaFoldDB" id="A0A8S2SFA4"/>
<keyword evidence="1 6" id="KW-0245">EGF-like domain</keyword>
<dbReference type="Gene3D" id="2.10.25.10">
    <property type="entry name" value="Laminin"/>
    <property type="match status" value="1"/>
</dbReference>
<sequence>MCISPFTGQRCEDRVDPCANQPCQNGGTCQPTNGNSYQCICPPGYSSFDCSTRDPCSQNPCMNGGQCF</sequence>
<dbReference type="SMART" id="SM00181">
    <property type="entry name" value="EGF"/>
    <property type="match status" value="1"/>
</dbReference>